<feature type="region of interest" description="Disordered" evidence="7">
    <location>
        <begin position="297"/>
        <end position="326"/>
    </location>
</feature>
<keyword evidence="6" id="KW-0539">Nucleus</keyword>
<dbReference type="EMBL" id="MU251607">
    <property type="protein sequence ID" value="KAG9231355.1"/>
    <property type="molecule type" value="Genomic_DNA"/>
</dbReference>
<dbReference type="PANTHER" id="PTHR36206">
    <property type="entry name" value="ASPERCRYPTIN BIOSYNTHESIS CLUSTER-SPECIFIC TRANSCRIPTION REGULATOR ATNN-RELATED"/>
    <property type="match status" value="1"/>
</dbReference>
<dbReference type="Proteomes" id="UP000824998">
    <property type="component" value="Unassembled WGS sequence"/>
</dbReference>
<dbReference type="PANTHER" id="PTHR36206:SF12">
    <property type="entry name" value="ASPERCRYPTIN BIOSYNTHESIS CLUSTER-SPECIFIC TRANSCRIPTION REGULATOR ATNN-RELATED"/>
    <property type="match status" value="1"/>
</dbReference>
<accession>A0A9P7YCU7</accession>
<organism evidence="8 9">
    <name type="scientific">Amylocarpus encephaloides</name>
    <dbReference type="NCBI Taxonomy" id="45428"/>
    <lineage>
        <taxon>Eukaryota</taxon>
        <taxon>Fungi</taxon>
        <taxon>Dikarya</taxon>
        <taxon>Ascomycota</taxon>
        <taxon>Pezizomycotina</taxon>
        <taxon>Leotiomycetes</taxon>
        <taxon>Helotiales</taxon>
        <taxon>Helotiales incertae sedis</taxon>
        <taxon>Amylocarpus</taxon>
    </lineage>
</organism>
<evidence type="ECO:0000256" key="2">
    <source>
        <dbReference type="ARBA" id="ARBA00022833"/>
    </source>
</evidence>
<keyword evidence="1" id="KW-0479">Metal-binding</keyword>
<dbReference type="AlphaFoldDB" id="A0A9P7YCU7"/>
<dbReference type="InterPro" id="IPR052360">
    <property type="entry name" value="Transcr_Regulatory_Proteins"/>
</dbReference>
<evidence type="ECO:0000256" key="6">
    <source>
        <dbReference type="ARBA" id="ARBA00023242"/>
    </source>
</evidence>
<dbReference type="OrthoDB" id="2593732at2759"/>
<keyword evidence="3" id="KW-0805">Transcription regulation</keyword>
<proteinExistence type="predicted"/>
<feature type="compositionally biased region" description="Polar residues" evidence="7">
    <location>
        <begin position="317"/>
        <end position="326"/>
    </location>
</feature>
<name>A0A9P7YCU7_9HELO</name>
<keyword evidence="2" id="KW-0862">Zinc</keyword>
<comment type="caution">
    <text evidence="8">The sequence shown here is derived from an EMBL/GenBank/DDBJ whole genome shotgun (WGS) entry which is preliminary data.</text>
</comment>
<protein>
    <submittedName>
        <fullName evidence="8">Uncharacterized protein</fullName>
    </submittedName>
</protein>
<dbReference type="GO" id="GO:0046872">
    <property type="term" value="F:metal ion binding"/>
    <property type="evidence" value="ECO:0007669"/>
    <property type="project" value="UniProtKB-KW"/>
</dbReference>
<evidence type="ECO:0000256" key="4">
    <source>
        <dbReference type="ARBA" id="ARBA00023125"/>
    </source>
</evidence>
<dbReference type="GO" id="GO:0003677">
    <property type="term" value="F:DNA binding"/>
    <property type="evidence" value="ECO:0007669"/>
    <property type="project" value="UniProtKB-KW"/>
</dbReference>
<keyword evidence="5" id="KW-0804">Transcription</keyword>
<evidence type="ECO:0000256" key="7">
    <source>
        <dbReference type="SAM" id="MobiDB-lite"/>
    </source>
</evidence>
<sequence>MDRSLVQSRKNVVYQHYGRSVALLARELGERQPGAEENALVNCVIYIIVDFLWGNLATSIVHLQAGSNILKQWKKRRPKGRPIAEGSLEACLIAVYDTMGHQHQVTNIAARPATPLNDDVKPPANEFENLAAAKRSIEQISTDGMRLARNGSALSETPADTQEKSKFEAVEDAHNSMLQLWKYKFETLLSSLGSGLARNESESVNSMRLLYLSSVIWLWDVPQGANRKEEPLRTFDEFIDVAEWLAATAQEEEAEGEGERFLVSFYDSRVWPSIAIIATNCSSPDLKKRALGILAKAIPSPKPNPESDSPSGPVDDNWQSWAEMSK</sequence>
<evidence type="ECO:0000313" key="9">
    <source>
        <dbReference type="Proteomes" id="UP000824998"/>
    </source>
</evidence>
<keyword evidence="9" id="KW-1185">Reference proteome</keyword>
<evidence type="ECO:0000256" key="5">
    <source>
        <dbReference type="ARBA" id="ARBA00023163"/>
    </source>
</evidence>
<evidence type="ECO:0000313" key="8">
    <source>
        <dbReference type="EMBL" id="KAG9231355.1"/>
    </source>
</evidence>
<keyword evidence="4" id="KW-0238">DNA-binding</keyword>
<evidence type="ECO:0000256" key="3">
    <source>
        <dbReference type="ARBA" id="ARBA00023015"/>
    </source>
</evidence>
<reference evidence="8" key="1">
    <citation type="journal article" date="2021" name="IMA Fungus">
        <title>Genomic characterization of three marine fungi, including Emericellopsis atlantica sp. nov. with signatures of a generalist lifestyle and marine biomass degradation.</title>
        <authorList>
            <person name="Hagestad O.C."/>
            <person name="Hou L."/>
            <person name="Andersen J.H."/>
            <person name="Hansen E.H."/>
            <person name="Altermark B."/>
            <person name="Li C."/>
            <person name="Kuhnert E."/>
            <person name="Cox R.J."/>
            <person name="Crous P.W."/>
            <person name="Spatafora J.W."/>
            <person name="Lail K."/>
            <person name="Amirebrahimi M."/>
            <person name="Lipzen A."/>
            <person name="Pangilinan J."/>
            <person name="Andreopoulos W."/>
            <person name="Hayes R.D."/>
            <person name="Ng V."/>
            <person name="Grigoriev I.V."/>
            <person name="Jackson S.A."/>
            <person name="Sutton T.D.S."/>
            <person name="Dobson A.D.W."/>
            <person name="Rama T."/>
        </authorList>
    </citation>
    <scope>NUCLEOTIDE SEQUENCE</scope>
    <source>
        <strain evidence="8">TRa018bII</strain>
    </source>
</reference>
<gene>
    <name evidence="8" type="ORF">BJ875DRAFT_506727</name>
</gene>
<evidence type="ECO:0000256" key="1">
    <source>
        <dbReference type="ARBA" id="ARBA00022723"/>
    </source>
</evidence>